<dbReference type="Proteomes" id="UP000268727">
    <property type="component" value="Unassembled WGS sequence"/>
</dbReference>
<name>A0A3N1HGI3_9PSEU</name>
<keyword evidence="3" id="KW-1185">Reference proteome</keyword>
<feature type="domain" description="Serine aminopeptidase S33" evidence="1">
    <location>
        <begin position="70"/>
        <end position="178"/>
    </location>
</feature>
<dbReference type="SUPFAM" id="SSF53474">
    <property type="entry name" value="alpha/beta-Hydrolases"/>
    <property type="match status" value="1"/>
</dbReference>
<dbReference type="OrthoDB" id="9777090at2"/>
<accession>A0A3N1HGI3</accession>
<evidence type="ECO:0000313" key="2">
    <source>
        <dbReference type="EMBL" id="ROP41624.1"/>
    </source>
</evidence>
<dbReference type="PANTHER" id="PTHR12277:SF79">
    <property type="entry name" value="XAA-PRO DIPEPTIDYL-PEPTIDASE-RELATED"/>
    <property type="match status" value="1"/>
</dbReference>
<organism evidence="2 3">
    <name type="scientific">Saccharothrix texasensis</name>
    <dbReference type="NCBI Taxonomy" id="103734"/>
    <lineage>
        <taxon>Bacteria</taxon>
        <taxon>Bacillati</taxon>
        <taxon>Actinomycetota</taxon>
        <taxon>Actinomycetes</taxon>
        <taxon>Pseudonocardiales</taxon>
        <taxon>Pseudonocardiaceae</taxon>
        <taxon>Saccharothrix</taxon>
    </lineage>
</organism>
<proteinExistence type="predicted"/>
<dbReference type="InterPro" id="IPR022742">
    <property type="entry name" value="Hydrolase_4"/>
</dbReference>
<gene>
    <name evidence="2" type="ORF">EDD40_7060</name>
</gene>
<dbReference type="Pfam" id="PF12146">
    <property type="entry name" value="Hydrolase_4"/>
    <property type="match status" value="1"/>
</dbReference>
<evidence type="ECO:0000259" key="1">
    <source>
        <dbReference type="Pfam" id="PF12146"/>
    </source>
</evidence>
<dbReference type="EMBL" id="RJKM01000001">
    <property type="protein sequence ID" value="ROP41624.1"/>
    <property type="molecule type" value="Genomic_DNA"/>
</dbReference>
<protein>
    <recommendedName>
        <fullName evidence="1">Serine aminopeptidase S33 domain-containing protein</fullName>
    </recommendedName>
</protein>
<dbReference type="Gene3D" id="3.40.50.1820">
    <property type="entry name" value="alpha/beta hydrolase"/>
    <property type="match status" value="1"/>
</dbReference>
<dbReference type="PANTHER" id="PTHR12277">
    <property type="entry name" value="ALPHA/BETA HYDROLASE DOMAIN-CONTAINING PROTEIN"/>
    <property type="match status" value="1"/>
</dbReference>
<dbReference type="InterPro" id="IPR029058">
    <property type="entry name" value="AB_hydrolase_fold"/>
</dbReference>
<evidence type="ECO:0000313" key="3">
    <source>
        <dbReference type="Proteomes" id="UP000268727"/>
    </source>
</evidence>
<comment type="caution">
    <text evidence="2">The sequence shown here is derived from an EMBL/GenBank/DDBJ whole genome shotgun (WGS) entry which is preliminary data.</text>
</comment>
<dbReference type="RefSeq" id="WP_123746700.1">
    <property type="nucleotide sequence ID" value="NZ_RJKM01000001.1"/>
</dbReference>
<reference evidence="2 3" key="1">
    <citation type="submission" date="2018-11" db="EMBL/GenBank/DDBJ databases">
        <title>Sequencing the genomes of 1000 actinobacteria strains.</title>
        <authorList>
            <person name="Klenk H.-P."/>
        </authorList>
    </citation>
    <scope>NUCLEOTIDE SEQUENCE [LARGE SCALE GENOMIC DNA]</scope>
    <source>
        <strain evidence="2 3">DSM 44231</strain>
    </source>
</reference>
<sequence length="265" mass="27510">MGSKRVVAVLAGVVVVVGVVVGGAFAFQRELVYLPTGGPLPSAGEVGGRDVVVTTGDGVRLAAWHFPVGSARATVLVAPGNAGNRLTRVPLARALNARGLSVLLVEYRGFGGNPGRPTEAGLALDVRAAREHLLREGVPAERLIYFGESLGSAVVAELAVEHPPAGVVLRSPFTDLASVGARHYPFLPVRWLLVDEFPTERLVARLDVPVTVVYGTADSIVPPEQSRAVATAARGRTAEVAGADHNDRVLLDGAQVVDAVDAMAG</sequence>
<dbReference type="AlphaFoldDB" id="A0A3N1HGI3"/>